<keyword evidence="1" id="KW-0732">Signal</keyword>
<protein>
    <submittedName>
        <fullName evidence="2">Uncharacterized protein</fullName>
    </submittedName>
</protein>
<feature type="signal peptide" evidence="1">
    <location>
        <begin position="1"/>
        <end position="18"/>
    </location>
</feature>
<proteinExistence type="predicted"/>
<organism evidence="2 3">
    <name type="scientific">Lepraria finkii</name>
    <dbReference type="NCBI Taxonomy" id="1340010"/>
    <lineage>
        <taxon>Eukaryota</taxon>
        <taxon>Fungi</taxon>
        <taxon>Dikarya</taxon>
        <taxon>Ascomycota</taxon>
        <taxon>Pezizomycotina</taxon>
        <taxon>Lecanoromycetes</taxon>
        <taxon>OSLEUM clade</taxon>
        <taxon>Lecanoromycetidae</taxon>
        <taxon>Lecanorales</taxon>
        <taxon>Lecanorineae</taxon>
        <taxon>Stereocaulaceae</taxon>
        <taxon>Lepraria</taxon>
    </lineage>
</organism>
<gene>
    <name evidence="2" type="ORF">ABVK25_011479</name>
</gene>
<accession>A0ABR4AP42</accession>
<dbReference type="Proteomes" id="UP001590951">
    <property type="component" value="Unassembled WGS sequence"/>
</dbReference>
<evidence type="ECO:0000313" key="2">
    <source>
        <dbReference type="EMBL" id="KAL2047495.1"/>
    </source>
</evidence>
<reference evidence="2 3" key="1">
    <citation type="submission" date="2024-09" db="EMBL/GenBank/DDBJ databases">
        <title>Rethinking Asexuality: The Enigmatic Case of Functional Sexual Genes in Lepraria (Stereocaulaceae).</title>
        <authorList>
            <person name="Doellman M."/>
            <person name="Sun Y."/>
            <person name="Barcenas-Pena A."/>
            <person name="Lumbsch H.T."/>
            <person name="Grewe F."/>
        </authorList>
    </citation>
    <scope>NUCLEOTIDE SEQUENCE [LARGE SCALE GENOMIC DNA]</scope>
    <source>
        <strain evidence="2 3">Grewe 0041</strain>
    </source>
</reference>
<name>A0ABR4AP42_9LECA</name>
<evidence type="ECO:0000313" key="3">
    <source>
        <dbReference type="Proteomes" id="UP001590951"/>
    </source>
</evidence>
<evidence type="ECO:0000256" key="1">
    <source>
        <dbReference type="SAM" id="SignalP"/>
    </source>
</evidence>
<keyword evidence="3" id="KW-1185">Reference proteome</keyword>
<feature type="chain" id="PRO_5046933004" evidence="1">
    <location>
        <begin position="19"/>
        <end position="104"/>
    </location>
</feature>
<sequence length="104" mass="12099">MQLKTILTIASFVGITFTAPVANEVMRSTEDKAVINSRFGAYEFDEKKRDEKAVINSRFGAYEFDDKKRDSDKAVINSRFRSLRVRREKERRGQGLDQLTFWSL</sequence>
<comment type="caution">
    <text evidence="2">The sequence shown here is derived from an EMBL/GenBank/DDBJ whole genome shotgun (WGS) entry which is preliminary data.</text>
</comment>
<dbReference type="EMBL" id="JBHFEH010000099">
    <property type="protein sequence ID" value="KAL2047495.1"/>
    <property type="molecule type" value="Genomic_DNA"/>
</dbReference>